<dbReference type="Pfam" id="PF00583">
    <property type="entry name" value="Acetyltransf_1"/>
    <property type="match status" value="1"/>
</dbReference>
<dbReference type="Proteomes" id="UP001501237">
    <property type="component" value="Unassembled WGS sequence"/>
</dbReference>
<dbReference type="PANTHER" id="PTHR43877:SF1">
    <property type="entry name" value="ACETYLTRANSFERASE"/>
    <property type="match status" value="1"/>
</dbReference>
<gene>
    <name evidence="4" type="ORF">GCM10010468_30900</name>
</gene>
<keyword evidence="5" id="KW-1185">Reference proteome</keyword>
<organism evidence="4 5">
    <name type="scientific">Actinocorallia longicatena</name>
    <dbReference type="NCBI Taxonomy" id="111803"/>
    <lineage>
        <taxon>Bacteria</taxon>
        <taxon>Bacillati</taxon>
        <taxon>Actinomycetota</taxon>
        <taxon>Actinomycetes</taxon>
        <taxon>Streptosporangiales</taxon>
        <taxon>Thermomonosporaceae</taxon>
        <taxon>Actinocorallia</taxon>
    </lineage>
</organism>
<sequence>MGDDDPIGTVDLVLVPNLTHGARPRLLAGNLVVAPEHRRRGVATALLAAAVSHAEANACYEIQLLSDGRRTTAHPLFEAAGFTANATGHTRRL</sequence>
<dbReference type="InterPro" id="IPR000182">
    <property type="entry name" value="GNAT_dom"/>
</dbReference>
<dbReference type="InterPro" id="IPR016181">
    <property type="entry name" value="Acyl_CoA_acyltransferase"/>
</dbReference>
<dbReference type="SUPFAM" id="SSF55729">
    <property type="entry name" value="Acyl-CoA N-acyltransferases (Nat)"/>
    <property type="match status" value="1"/>
</dbReference>
<keyword evidence="1" id="KW-0808">Transferase</keyword>
<protein>
    <recommendedName>
        <fullName evidence="3">N-acetyltransferase domain-containing protein</fullName>
    </recommendedName>
</protein>
<comment type="caution">
    <text evidence="4">The sequence shown here is derived from an EMBL/GenBank/DDBJ whole genome shotgun (WGS) entry which is preliminary data.</text>
</comment>
<dbReference type="EMBL" id="BAAAUV010000006">
    <property type="protein sequence ID" value="GAA3211890.1"/>
    <property type="molecule type" value="Genomic_DNA"/>
</dbReference>
<dbReference type="Gene3D" id="3.40.630.30">
    <property type="match status" value="1"/>
</dbReference>
<keyword evidence="2" id="KW-0012">Acyltransferase</keyword>
<accession>A0ABP6Q8N5</accession>
<dbReference type="PROSITE" id="PS51186">
    <property type="entry name" value="GNAT"/>
    <property type="match status" value="1"/>
</dbReference>
<evidence type="ECO:0000313" key="4">
    <source>
        <dbReference type="EMBL" id="GAA3211890.1"/>
    </source>
</evidence>
<proteinExistence type="predicted"/>
<evidence type="ECO:0000259" key="3">
    <source>
        <dbReference type="PROSITE" id="PS51186"/>
    </source>
</evidence>
<evidence type="ECO:0000256" key="1">
    <source>
        <dbReference type="ARBA" id="ARBA00022679"/>
    </source>
</evidence>
<evidence type="ECO:0000313" key="5">
    <source>
        <dbReference type="Proteomes" id="UP001501237"/>
    </source>
</evidence>
<evidence type="ECO:0000256" key="2">
    <source>
        <dbReference type="ARBA" id="ARBA00023315"/>
    </source>
</evidence>
<feature type="domain" description="N-acetyltransferase" evidence="3">
    <location>
        <begin position="1"/>
        <end position="93"/>
    </location>
</feature>
<reference evidence="5" key="1">
    <citation type="journal article" date="2019" name="Int. J. Syst. Evol. Microbiol.">
        <title>The Global Catalogue of Microorganisms (GCM) 10K type strain sequencing project: providing services to taxonomists for standard genome sequencing and annotation.</title>
        <authorList>
            <consortium name="The Broad Institute Genomics Platform"/>
            <consortium name="The Broad Institute Genome Sequencing Center for Infectious Disease"/>
            <person name="Wu L."/>
            <person name="Ma J."/>
        </authorList>
    </citation>
    <scope>NUCLEOTIDE SEQUENCE [LARGE SCALE GENOMIC DNA]</scope>
    <source>
        <strain evidence="5">JCM 9377</strain>
    </source>
</reference>
<dbReference type="PANTHER" id="PTHR43877">
    <property type="entry name" value="AMINOALKYLPHOSPHONATE N-ACETYLTRANSFERASE-RELATED-RELATED"/>
    <property type="match status" value="1"/>
</dbReference>
<name>A0ABP6Q8N5_9ACTN</name>
<dbReference type="InterPro" id="IPR050832">
    <property type="entry name" value="Bact_Acetyltransf"/>
</dbReference>